<organism evidence="2">
    <name type="scientific">uncultured delta proteobacterium</name>
    <dbReference type="NCBI Taxonomy" id="34034"/>
    <lineage>
        <taxon>Bacteria</taxon>
        <taxon>Deltaproteobacteria</taxon>
        <taxon>environmental samples</taxon>
    </lineage>
</organism>
<sequence>MAQSAYSNITALLLEQDIFHSLFDISRIVDAESGKIQDLESGVVLETRTSCNDVFGTDSRCKNCTSIRAHYSNESVVKLEYVNGSVLLILSVPLQVCGKRLVAELVKDITKSMTVDLKDSLFSGEVPAIIDKLNKISTTDQLTGLQNRRYLDDRLPLALANCRAMCAPVSLVMLDIDNFKQINDTYGHQHGDVIIREIAAILLSYIRRNSDFAVRYGGEEMLLCFPGVSLADCLSIAGRIHKQIQAAVFAHHDRAVSVTVSMGVGESQTDGTYDKDGLIAIADKRLYDAKKSGRNRIVSSDAL</sequence>
<keyword evidence="2" id="KW-0548">Nucleotidyltransferase</keyword>
<dbReference type="InterPro" id="IPR000160">
    <property type="entry name" value="GGDEF_dom"/>
</dbReference>
<reference evidence="2" key="1">
    <citation type="submission" date="2016-04" db="EMBL/GenBank/DDBJ databases">
        <authorList>
            <person name="Evans L.H."/>
            <person name="Alamgir A."/>
            <person name="Owens N."/>
            <person name="Weber N.D."/>
            <person name="Virtaneva K."/>
            <person name="Barbian K."/>
            <person name="Babar A."/>
            <person name="Rosenke K."/>
        </authorList>
    </citation>
    <scope>NUCLEOTIDE SEQUENCE</scope>
    <source>
        <strain evidence="2">86</strain>
    </source>
</reference>
<dbReference type="Pfam" id="PF00990">
    <property type="entry name" value="GGDEF"/>
    <property type="match status" value="1"/>
</dbReference>
<dbReference type="PANTHER" id="PTHR45138:SF9">
    <property type="entry name" value="DIGUANYLATE CYCLASE DGCM-RELATED"/>
    <property type="match status" value="1"/>
</dbReference>
<dbReference type="SMART" id="SM00267">
    <property type="entry name" value="GGDEF"/>
    <property type="match status" value="1"/>
</dbReference>
<keyword evidence="2" id="KW-0808">Transferase</keyword>
<gene>
    <name evidence="2" type="ORF">KL86DPRO_60177</name>
</gene>
<dbReference type="PANTHER" id="PTHR45138">
    <property type="entry name" value="REGULATORY COMPONENTS OF SENSORY TRANSDUCTION SYSTEM"/>
    <property type="match status" value="1"/>
</dbReference>
<name>A0A212KFS4_9DELT</name>
<feature type="domain" description="GGDEF" evidence="1">
    <location>
        <begin position="167"/>
        <end position="302"/>
    </location>
</feature>
<dbReference type="EC" id="2.7.7.65" evidence="2"/>
<dbReference type="Gene3D" id="3.30.70.270">
    <property type="match status" value="1"/>
</dbReference>
<dbReference type="AlphaFoldDB" id="A0A212KFS4"/>
<dbReference type="NCBIfam" id="TIGR00254">
    <property type="entry name" value="GGDEF"/>
    <property type="match status" value="1"/>
</dbReference>
<dbReference type="InterPro" id="IPR029787">
    <property type="entry name" value="Nucleotide_cyclase"/>
</dbReference>
<dbReference type="InterPro" id="IPR043128">
    <property type="entry name" value="Rev_trsase/Diguanyl_cyclase"/>
</dbReference>
<accession>A0A212KFS4</accession>
<dbReference type="SUPFAM" id="SSF55073">
    <property type="entry name" value="Nucleotide cyclase"/>
    <property type="match status" value="1"/>
</dbReference>
<evidence type="ECO:0000313" key="2">
    <source>
        <dbReference type="EMBL" id="SBW10481.1"/>
    </source>
</evidence>
<dbReference type="GO" id="GO:0052621">
    <property type="term" value="F:diguanylate cyclase activity"/>
    <property type="evidence" value="ECO:0007669"/>
    <property type="project" value="UniProtKB-EC"/>
</dbReference>
<dbReference type="FunFam" id="3.30.70.270:FF:000001">
    <property type="entry name" value="Diguanylate cyclase domain protein"/>
    <property type="match status" value="1"/>
</dbReference>
<evidence type="ECO:0000259" key="1">
    <source>
        <dbReference type="PROSITE" id="PS50887"/>
    </source>
</evidence>
<dbReference type="EMBL" id="FLUQ01000006">
    <property type="protein sequence ID" value="SBW10481.1"/>
    <property type="molecule type" value="Genomic_DNA"/>
</dbReference>
<proteinExistence type="predicted"/>
<dbReference type="CDD" id="cd01949">
    <property type="entry name" value="GGDEF"/>
    <property type="match status" value="1"/>
</dbReference>
<dbReference type="PROSITE" id="PS50887">
    <property type="entry name" value="GGDEF"/>
    <property type="match status" value="1"/>
</dbReference>
<dbReference type="InterPro" id="IPR050469">
    <property type="entry name" value="Diguanylate_Cyclase"/>
</dbReference>
<protein>
    <submittedName>
        <fullName evidence="2">Putative Diguanylate cyclase</fullName>
        <ecNumber evidence="2">2.7.7.65</ecNumber>
    </submittedName>
</protein>